<reference evidence="1" key="1">
    <citation type="journal article" date="2020" name="Nature">
        <title>Giant virus diversity and host interactions through global metagenomics.</title>
        <authorList>
            <person name="Schulz F."/>
            <person name="Roux S."/>
            <person name="Paez-Espino D."/>
            <person name="Jungbluth S."/>
            <person name="Walsh D.A."/>
            <person name="Denef V.J."/>
            <person name="McMahon K.D."/>
            <person name="Konstantinidis K.T."/>
            <person name="Eloe-Fadrosh E.A."/>
            <person name="Kyrpides N.C."/>
            <person name="Woyke T."/>
        </authorList>
    </citation>
    <scope>NUCLEOTIDE SEQUENCE</scope>
    <source>
        <strain evidence="1">GVMAG-M-3300023184-62</strain>
    </source>
</reference>
<sequence length="588" mass="64267">MGGSQSKSLGGTISRADLLKSTEQPRLLVNRLFTYFVDKLAQKDILALANPIRCSEYVFVMTDALDRLFYELRIEPGKDKKGVILFRKASELAKIDPESAEGQQRKVLCLSLAFFYIRIFQIYASLALSVQDDISYGSGIALQGVQGPRGPLAAPGLEAAVHYGGALSINESIGSYAPLKPFISHDNNSRDSRSQFYFDTYPDILYFNLKTGSGTLTLMNPSASSDEPNQITANITIKNSREPNVNILTIKSFQSNRRQYISNLNKHGPFIILIKKRNDYWFIKKTNTELDRYIYQIMSESIDVAMNRSEPTKIDETIEIFAPGGVNPIRGVGATDGRSFNVGYPEGLRTQALLAKLKQVPKPLAHCVARSLQLLNFDALSTSKLPAEVRTSICKIKFDPAHGGLPDIGAEVTRSPGIAALSQLFYDNISQGKPSMGEESAASYQIFVKELAGQFAENPSAPTVHLPSVINKMDKSCGSGVPSKRDKVLIVKDQSAIGRAQQAVQTLWKLQIEHDTKAIAILSKLVIVSKLGDGSIKIALNPLILQTGVPGVNIVAKEARELLVQYYKNCETAFRFGAGPLGAAGSAI</sequence>
<organism evidence="1">
    <name type="scientific">viral metagenome</name>
    <dbReference type="NCBI Taxonomy" id="1070528"/>
    <lineage>
        <taxon>unclassified sequences</taxon>
        <taxon>metagenomes</taxon>
        <taxon>organismal metagenomes</taxon>
    </lineage>
</organism>
<proteinExistence type="predicted"/>
<protein>
    <submittedName>
        <fullName evidence="1">Uncharacterized protein</fullName>
    </submittedName>
</protein>
<accession>A0A6C0IA82</accession>
<dbReference type="EMBL" id="MN740152">
    <property type="protein sequence ID" value="QHT89938.1"/>
    <property type="molecule type" value="Genomic_DNA"/>
</dbReference>
<evidence type="ECO:0000313" key="1">
    <source>
        <dbReference type="EMBL" id="QHT89938.1"/>
    </source>
</evidence>
<dbReference type="AlphaFoldDB" id="A0A6C0IA82"/>
<name>A0A6C0IA82_9ZZZZ</name>